<proteinExistence type="predicted"/>
<keyword evidence="2" id="KW-0812">Transmembrane</keyword>
<keyword evidence="2" id="KW-0472">Membrane</keyword>
<keyword evidence="2" id="KW-1133">Transmembrane helix</keyword>
<dbReference type="AlphaFoldDB" id="A0A0M3HLM3"/>
<feature type="domain" description="DUF5641" evidence="3">
    <location>
        <begin position="22"/>
        <end position="84"/>
    </location>
</feature>
<evidence type="ECO:0000256" key="1">
    <source>
        <dbReference type="SAM" id="MobiDB-lite"/>
    </source>
</evidence>
<dbReference type="InterPro" id="IPR040676">
    <property type="entry name" value="DUF5641"/>
</dbReference>
<organism evidence="4 5">
    <name type="scientific">Ascaris lumbricoides</name>
    <name type="common">Giant roundworm</name>
    <dbReference type="NCBI Taxonomy" id="6252"/>
    <lineage>
        <taxon>Eukaryota</taxon>
        <taxon>Metazoa</taxon>
        <taxon>Ecdysozoa</taxon>
        <taxon>Nematoda</taxon>
        <taxon>Chromadorea</taxon>
        <taxon>Rhabditida</taxon>
        <taxon>Spirurina</taxon>
        <taxon>Ascaridomorpha</taxon>
        <taxon>Ascaridoidea</taxon>
        <taxon>Ascarididae</taxon>
        <taxon>Ascaris</taxon>
    </lineage>
</organism>
<name>A0A0M3HLM3_ASCLU</name>
<evidence type="ECO:0000259" key="3">
    <source>
        <dbReference type="Pfam" id="PF18701"/>
    </source>
</evidence>
<sequence length="258" mass="28293">MARRISHDVKQRYETTHKQPISTEKRPPEVNEILLLNESPCPRGTWPLGVIEALHPEPSKVRTATIRLSNGKKVQRTVNNLFPLEIRAKADAITATAATVISTTVIRETFNKAFTRRKHTLPFYLLPCFLISGLLTSVVGSAAASGTQAGSSSKGSVQKGGRALNEEIRNTKRFSGLQLEKIGAKRWKSSQPSTASYAIFGERCTATVNYEMDEGYVLTGDDVHIDSCLANVTACKASSGKCMADGRIVLWDKKMLVE</sequence>
<evidence type="ECO:0000313" key="4">
    <source>
        <dbReference type="Proteomes" id="UP000036681"/>
    </source>
</evidence>
<reference evidence="5" key="1">
    <citation type="submission" date="2017-02" db="UniProtKB">
        <authorList>
            <consortium name="WormBaseParasite"/>
        </authorList>
    </citation>
    <scope>IDENTIFICATION</scope>
</reference>
<evidence type="ECO:0000256" key="2">
    <source>
        <dbReference type="SAM" id="Phobius"/>
    </source>
</evidence>
<accession>A0A0M3HLM3</accession>
<feature type="region of interest" description="Disordered" evidence="1">
    <location>
        <begin position="1"/>
        <end position="25"/>
    </location>
</feature>
<protein>
    <submittedName>
        <fullName evidence="5">DUF5641 domain-containing protein</fullName>
    </submittedName>
</protein>
<keyword evidence="4" id="KW-1185">Reference proteome</keyword>
<evidence type="ECO:0000313" key="5">
    <source>
        <dbReference type="WBParaSite" id="ALUE_0000241801-mRNA-1"/>
    </source>
</evidence>
<feature type="transmembrane region" description="Helical" evidence="2">
    <location>
        <begin position="121"/>
        <end position="144"/>
    </location>
</feature>
<dbReference type="Pfam" id="PF18701">
    <property type="entry name" value="DUF5641"/>
    <property type="match status" value="1"/>
</dbReference>
<dbReference type="Proteomes" id="UP000036681">
    <property type="component" value="Unplaced"/>
</dbReference>
<dbReference type="WBParaSite" id="ALUE_0000241801-mRNA-1">
    <property type="protein sequence ID" value="ALUE_0000241801-mRNA-1"/>
    <property type="gene ID" value="ALUE_0000241801"/>
</dbReference>